<keyword evidence="2" id="KW-0456">Lyase</keyword>
<dbReference type="RefSeq" id="WP_169669428.1">
    <property type="nucleotide sequence ID" value="NZ_JABBHF010000001.1"/>
</dbReference>
<accession>A0ABX1RRM7</accession>
<dbReference type="EMBL" id="JABBHF010000001">
    <property type="protein sequence ID" value="NMH86207.1"/>
    <property type="molecule type" value="Genomic_DNA"/>
</dbReference>
<evidence type="ECO:0000256" key="3">
    <source>
        <dbReference type="ARBA" id="ARBA00038493"/>
    </source>
</evidence>
<dbReference type="PANTHER" id="PTHR48094:SF11">
    <property type="entry name" value="GLUTATHIONE-INDEPENDENT GLYOXALASE HSP31-RELATED"/>
    <property type="match status" value="1"/>
</dbReference>
<comment type="caution">
    <text evidence="5">The sequence shown here is derived from an EMBL/GenBank/DDBJ whole genome shotgun (WGS) entry which is preliminary data.</text>
</comment>
<gene>
    <name evidence="5" type="ORF">HHX25_01705</name>
</gene>
<dbReference type="SUPFAM" id="SSF52317">
    <property type="entry name" value="Class I glutamine amidotransferase-like"/>
    <property type="match status" value="1"/>
</dbReference>
<evidence type="ECO:0000256" key="1">
    <source>
        <dbReference type="ARBA" id="ARBA00023016"/>
    </source>
</evidence>
<protein>
    <submittedName>
        <fullName evidence="5">Type 1 glutamine amidotransferase domain-containing protein</fullName>
    </submittedName>
</protein>
<dbReference type="PANTHER" id="PTHR48094">
    <property type="entry name" value="PROTEIN/NUCLEIC ACID DEGLYCASE DJ-1-RELATED"/>
    <property type="match status" value="1"/>
</dbReference>
<dbReference type="InterPro" id="IPR029062">
    <property type="entry name" value="Class_I_gatase-like"/>
</dbReference>
<keyword evidence="5" id="KW-0315">Glutamine amidotransferase</keyword>
<evidence type="ECO:0000259" key="4">
    <source>
        <dbReference type="Pfam" id="PF01965"/>
    </source>
</evidence>
<dbReference type="Pfam" id="PF01965">
    <property type="entry name" value="DJ-1_PfpI"/>
    <property type="match status" value="1"/>
</dbReference>
<organism evidence="5 6">
    <name type="scientific">Flavivirga algicola</name>
    <dbReference type="NCBI Taxonomy" id="2729136"/>
    <lineage>
        <taxon>Bacteria</taxon>
        <taxon>Pseudomonadati</taxon>
        <taxon>Bacteroidota</taxon>
        <taxon>Flavobacteriia</taxon>
        <taxon>Flavobacteriales</taxon>
        <taxon>Flavobacteriaceae</taxon>
        <taxon>Flavivirga</taxon>
    </lineage>
</organism>
<sequence length="228" mass="25320">MKYILFIVTSTDKTGTGKHPAGYEFSEIADPYFEFIHKGYTVDFASMLGGKPPYVGYNPSNETSKKFKEGRGFKRLNFSHKLEHINMSAYDAIFFPGGLGLMTDMVDNPLVKEIIKNVYETGKIIGAVCHGPAALLNVMLFDGSYLLEGKKINAFTRQEEEKDNHLLGDVIPFMLDEALVKQGAIFSHTEPFKPFVVNDKNLVTGQNPASAPGVALKMIDLLEKEEDS</sequence>
<reference evidence="5 6" key="1">
    <citation type="submission" date="2020-04" db="EMBL/GenBank/DDBJ databases">
        <title>A Flavivirga sp. nov.</title>
        <authorList>
            <person name="Sun X."/>
        </authorList>
    </citation>
    <scope>NUCLEOTIDE SEQUENCE [LARGE SCALE GENOMIC DNA]</scope>
    <source>
        <strain evidence="5 6">Y03</strain>
    </source>
</reference>
<dbReference type="Gene3D" id="3.40.50.880">
    <property type="match status" value="1"/>
</dbReference>
<evidence type="ECO:0000313" key="5">
    <source>
        <dbReference type="EMBL" id="NMH86207.1"/>
    </source>
</evidence>
<proteinExistence type="inferred from homology"/>
<evidence type="ECO:0000313" key="6">
    <source>
        <dbReference type="Proteomes" id="UP000746690"/>
    </source>
</evidence>
<dbReference type="InterPro" id="IPR050325">
    <property type="entry name" value="Prot/Nucl_acid_deglycase"/>
</dbReference>
<name>A0ABX1RRM7_9FLAO</name>
<keyword evidence="1" id="KW-0346">Stress response</keyword>
<dbReference type="CDD" id="cd03141">
    <property type="entry name" value="GATase1_Hsp31_like"/>
    <property type="match status" value="1"/>
</dbReference>
<feature type="domain" description="DJ-1/PfpI" evidence="4">
    <location>
        <begin position="24"/>
        <end position="219"/>
    </location>
</feature>
<evidence type="ECO:0000256" key="2">
    <source>
        <dbReference type="ARBA" id="ARBA00023239"/>
    </source>
</evidence>
<keyword evidence="6" id="KW-1185">Reference proteome</keyword>
<dbReference type="Proteomes" id="UP000746690">
    <property type="component" value="Unassembled WGS sequence"/>
</dbReference>
<comment type="similarity">
    <text evidence="3">Belongs to the peptidase C56 family. HSP31-like subfamily.</text>
</comment>
<dbReference type="InterPro" id="IPR002818">
    <property type="entry name" value="DJ-1/PfpI"/>
</dbReference>